<comment type="caution">
    <text evidence="2">The sequence shown here is derived from an EMBL/GenBank/DDBJ whole genome shotgun (WGS) entry which is preliminary data.</text>
</comment>
<evidence type="ECO:0000256" key="1">
    <source>
        <dbReference type="SAM" id="MobiDB-lite"/>
    </source>
</evidence>
<sequence length="543" mass="59365">MYHNYFYKSSKNSLSISNSTYGSTPTWDIVRNILTDADHAPTNLDTWGLTFLATLWWYDAQVTLTSLQVKNNLAPVRCSLEPSFSWTIQSPGKEVVQKLYQIRILRFPIGGREIWNSGPVLSNKTQLIKYTGPQFTPDTHYTWSVNVSTSVGSGMGYSDFLTGPQAPNSFQVGRRASPTSPDLSDFFSSSSWIWTADANLMNSPAGDRAFRYTFTTPPGKLVTFADILITVDDYFSLYVNGFFVGESGLGWEHSQSYRLSFGTNIARIVLAIRATNHNTPEKSPPVAGVIAGIQIGFDTGEIALVSTNNTWLSNTEVPEGFELPSFDDSTWPPAKNLTKYGGGPWGTSVRFSTDQSNITITSAPTTSSSVGHTVTAPLQSTTLTITTTPPPNNNAARHHRRKLKRQLDTEAKLVYHLPDKGHGNKHSIQYSPPNLPISAPQLEHLPTSISPSRSMSPAAQINKEQQSARQWANNDTGINIKESDQRLEELVSVLSFLTPPGENCAEAGQPLGEHADKIVASVGEKTVNIGLGSGSETSTFVNP</sequence>
<gene>
    <name evidence="2" type="ORF">BDZ94DRAFT_1311724</name>
</gene>
<evidence type="ECO:0000313" key="2">
    <source>
        <dbReference type="EMBL" id="KAF9460176.1"/>
    </source>
</evidence>
<keyword evidence="3" id="KW-1185">Reference proteome</keyword>
<feature type="region of interest" description="Disordered" evidence="1">
    <location>
        <begin position="383"/>
        <end position="403"/>
    </location>
</feature>
<dbReference type="PANTHER" id="PTHR33307:SF6">
    <property type="entry name" value="ALPHA-RHAMNOSIDASE (EUROFUNG)-RELATED"/>
    <property type="match status" value="1"/>
</dbReference>
<dbReference type="Gene3D" id="2.60.120.260">
    <property type="entry name" value="Galactose-binding domain-like"/>
    <property type="match status" value="1"/>
</dbReference>
<dbReference type="Proteomes" id="UP000807353">
    <property type="component" value="Unassembled WGS sequence"/>
</dbReference>
<dbReference type="EMBL" id="MU150303">
    <property type="protein sequence ID" value="KAF9460176.1"/>
    <property type="molecule type" value="Genomic_DNA"/>
</dbReference>
<evidence type="ECO:0000313" key="3">
    <source>
        <dbReference type="Proteomes" id="UP000807353"/>
    </source>
</evidence>
<reference evidence="2" key="1">
    <citation type="submission" date="2020-11" db="EMBL/GenBank/DDBJ databases">
        <authorList>
            <consortium name="DOE Joint Genome Institute"/>
            <person name="Ahrendt S."/>
            <person name="Riley R."/>
            <person name="Andreopoulos W."/>
            <person name="Labutti K."/>
            <person name="Pangilinan J."/>
            <person name="Ruiz-Duenas F.J."/>
            <person name="Barrasa J.M."/>
            <person name="Sanchez-Garcia M."/>
            <person name="Camarero S."/>
            <person name="Miyauchi S."/>
            <person name="Serrano A."/>
            <person name="Linde D."/>
            <person name="Babiker R."/>
            <person name="Drula E."/>
            <person name="Ayuso-Fernandez I."/>
            <person name="Pacheco R."/>
            <person name="Padilla G."/>
            <person name="Ferreira P."/>
            <person name="Barriuso J."/>
            <person name="Kellner H."/>
            <person name="Castanera R."/>
            <person name="Alfaro M."/>
            <person name="Ramirez L."/>
            <person name="Pisabarro A.G."/>
            <person name="Kuo A."/>
            <person name="Tritt A."/>
            <person name="Lipzen A."/>
            <person name="He G."/>
            <person name="Yan M."/>
            <person name="Ng V."/>
            <person name="Cullen D."/>
            <person name="Martin F."/>
            <person name="Rosso M.-N."/>
            <person name="Henrissat B."/>
            <person name="Hibbett D."/>
            <person name="Martinez A.T."/>
            <person name="Grigoriev I.V."/>
        </authorList>
    </citation>
    <scope>NUCLEOTIDE SEQUENCE</scope>
    <source>
        <strain evidence="2">CBS 247.69</strain>
    </source>
</reference>
<name>A0A9P6CC21_9AGAR</name>
<dbReference type="OrthoDB" id="10036721at2759"/>
<proteinExistence type="predicted"/>
<accession>A0A9P6CC21</accession>
<dbReference type="Pfam" id="PF25788">
    <property type="entry name" value="Ig_Rha78A_N"/>
    <property type="match status" value="1"/>
</dbReference>
<dbReference type="InterPro" id="IPR016007">
    <property type="entry name" value="Alpha_rhamnosid"/>
</dbReference>
<dbReference type="InterPro" id="IPR013783">
    <property type="entry name" value="Ig-like_fold"/>
</dbReference>
<dbReference type="PANTHER" id="PTHR33307">
    <property type="entry name" value="ALPHA-RHAMNOSIDASE (EUROFUNG)"/>
    <property type="match status" value="1"/>
</dbReference>
<dbReference type="Gene3D" id="2.60.40.10">
    <property type="entry name" value="Immunoglobulins"/>
    <property type="match status" value="1"/>
</dbReference>
<dbReference type="AlphaFoldDB" id="A0A9P6CC21"/>
<protein>
    <submittedName>
        <fullName evidence="2">Uncharacterized protein</fullName>
    </submittedName>
</protein>
<organism evidence="2 3">
    <name type="scientific">Collybia nuda</name>
    <dbReference type="NCBI Taxonomy" id="64659"/>
    <lineage>
        <taxon>Eukaryota</taxon>
        <taxon>Fungi</taxon>
        <taxon>Dikarya</taxon>
        <taxon>Basidiomycota</taxon>
        <taxon>Agaricomycotina</taxon>
        <taxon>Agaricomycetes</taxon>
        <taxon>Agaricomycetidae</taxon>
        <taxon>Agaricales</taxon>
        <taxon>Tricholomatineae</taxon>
        <taxon>Clitocybaceae</taxon>
        <taxon>Collybia</taxon>
    </lineage>
</organism>